<feature type="region of interest" description="Disordered" evidence="1">
    <location>
        <begin position="1"/>
        <end position="20"/>
    </location>
</feature>
<feature type="compositionally biased region" description="Low complexity" evidence="1">
    <location>
        <begin position="1013"/>
        <end position="1030"/>
    </location>
</feature>
<dbReference type="InterPro" id="IPR013083">
    <property type="entry name" value="Znf_RING/FYVE/PHD"/>
</dbReference>
<evidence type="ECO:0000313" key="3">
    <source>
        <dbReference type="Proteomes" id="UP000001396"/>
    </source>
</evidence>
<feature type="compositionally biased region" description="Low complexity" evidence="1">
    <location>
        <begin position="619"/>
        <end position="631"/>
    </location>
</feature>
<dbReference type="EMBL" id="ADBJ01000004">
    <property type="protein sequence ID" value="EFA86008.1"/>
    <property type="molecule type" value="Genomic_DNA"/>
</dbReference>
<dbReference type="Gene3D" id="3.90.980.20">
    <property type="match status" value="2"/>
</dbReference>
<reference evidence="2 3" key="1">
    <citation type="journal article" date="2011" name="Genome Res.">
        <title>Phylogeny-wide analysis of social amoeba genomes highlights ancient origins for complex intercellular communication.</title>
        <authorList>
            <person name="Heidel A.J."/>
            <person name="Lawal H.M."/>
            <person name="Felder M."/>
            <person name="Schilde C."/>
            <person name="Helps N.R."/>
            <person name="Tunggal B."/>
            <person name="Rivero F."/>
            <person name="John U."/>
            <person name="Schleicher M."/>
            <person name="Eichinger L."/>
            <person name="Platzer M."/>
            <person name="Noegel A.A."/>
            <person name="Schaap P."/>
            <person name="Gloeckner G."/>
        </authorList>
    </citation>
    <scope>NUCLEOTIDE SEQUENCE [LARGE SCALE GENOMIC DNA]</scope>
    <source>
        <strain evidence="3">ATCC 26659 / Pp 5 / PN500</strain>
    </source>
</reference>
<feature type="compositionally biased region" description="Basic and acidic residues" evidence="1">
    <location>
        <begin position="943"/>
        <end position="952"/>
    </location>
</feature>
<evidence type="ECO:0000256" key="1">
    <source>
        <dbReference type="SAM" id="MobiDB-lite"/>
    </source>
</evidence>
<comment type="caution">
    <text evidence="2">The sequence shown here is derived from an EMBL/GenBank/DDBJ whole genome shotgun (WGS) entry which is preliminary data.</text>
</comment>
<sequence>MTDIKSFFPQHQQQQQHHNHHHITLENPEDHHIYPHSIPRLFNPSTTSSNNNNNNNNNSNNNYGGLVQIESTGNGSLLSLTPSFTTSDFQKNTNNLNIINNNNNNNNNSKKDNFLPSNIGNGYLLSTHHHPINNSNNTTNNFPFFPANPNITFHLSGSGGGNSNGPNHSGHSSLLRSSTDLSSSNSSIVNNLNNIYITPSNNNNNNNNNNSNNNNTTTTSTTTSTINGNSNSPQSSTSSSNNNNNNNNNGNINNNNEINMFNYDNYLTMLTLSCIKCPDDKSYEFKCSECNNGSTFFFKHSPKTWKEMIHTSLFNLERDKNYRFSHYREVISYIRKHPQFLLSDREKETGKMKNVITATLSYNRKLFVSFARDSGMWSNWRPGDKVYEDDRGLLILLENTFEAEIKSKETYYFKLECKECTKLVSFELSELCGSSVIPGPADNRFEFTCDLCSNNKRPTLSHQSKSWKEVAHTALYNLEREKKYRFSHQIEIATYVKEHPESFAFNREIDNIKNRLSTVLSRYKKSFTSIGRYTGMWSNWRDGDENMKELECEDEESDEEVGAAAGKSTEKKNSKAISSPSASGKKRSAASNGGEASISEFTIQKSPSSTPLVKPRQIPSTPTCTSSSSSPNNFIMSPIIESPYFNSSNNNGNTNNNNNNPSLNSISNNSPKLSPDSSSTTPLLNNSPNFFYPSPNFHPNNSTSNLSSSNHPVMYPSNLFGNSLNSLSSSSSSSSSSSYKKSEGMECAYCKKTKNSLFKCSMPYCPKSFCQDCLIEYHPQLQPKPNHLNEWCCPTCITSNTGNSMQFPHTAAYSHQILPSPNTNATNANSQTNANNFILLHNTNTHQHPPPPLNHSLSFPSTNSFVIASSPTNAKGQQSSNHNNNNSNNNNYSNKSTTPKRSSSVNDMRVNGSNSNHDISLQKSILFPLDQTLYASQAPKDKRYKTSFDHQHSHSHSHSHNHLNPLGSSGGAPPEEELIFFNSQRATGNSPNGHMSSGFPPTPNHAFHPIDFNSNNSNNNNNNQSNFYNSSIPSIQFPTLNHHTFPPPHAHSQSLPAIPQLSADNHNSFTHVLNPFHNSPLSKSFSPETKITDHHNIYTLLETTKYMAP</sequence>
<dbReference type="RefSeq" id="XP_020438114.1">
    <property type="nucleotide sequence ID" value="XM_020572256.1"/>
</dbReference>
<feature type="compositionally biased region" description="Low complexity" evidence="1">
    <location>
        <begin position="879"/>
        <end position="896"/>
    </location>
</feature>
<feature type="compositionally biased region" description="Polar residues" evidence="1">
    <location>
        <begin position="599"/>
        <end position="611"/>
    </location>
</feature>
<feature type="region of interest" description="Disordered" evidence="1">
    <location>
        <begin position="943"/>
        <end position="1030"/>
    </location>
</feature>
<feature type="compositionally biased region" description="Polar residues" evidence="1">
    <location>
        <begin position="981"/>
        <end position="995"/>
    </location>
</feature>
<feature type="region of interest" description="Disordered" evidence="1">
    <location>
        <begin position="30"/>
        <end position="67"/>
    </location>
</feature>
<accession>D3AYI1</accession>
<feature type="compositionally biased region" description="Low complexity" evidence="1">
    <location>
        <begin position="164"/>
        <end position="186"/>
    </location>
</feature>
<evidence type="ECO:0000313" key="2">
    <source>
        <dbReference type="EMBL" id="EFA86008.1"/>
    </source>
</evidence>
<dbReference type="GeneID" id="31356771"/>
<organism evidence="2 3">
    <name type="scientific">Heterostelium pallidum (strain ATCC 26659 / Pp 5 / PN500)</name>
    <name type="common">Cellular slime mold</name>
    <name type="synonym">Polysphondylium pallidum</name>
    <dbReference type="NCBI Taxonomy" id="670386"/>
    <lineage>
        <taxon>Eukaryota</taxon>
        <taxon>Amoebozoa</taxon>
        <taxon>Evosea</taxon>
        <taxon>Eumycetozoa</taxon>
        <taxon>Dictyostelia</taxon>
        <taxon>Acytosteliales</taxon>
        <taxon>Acytosteliaceae</taxon>
        <taxon>Heterostelium</taxon>
    </lineage>
</organism>
<feature type="compositionally biased region" description="Polar residues" evidence="1">
    <location>
        <begin position="897"/>
        <end position="916"/>
    </location>
</feature>
<feature type="region of interest" description="Disordered" evidence="1">
    <location>
        <begin position="199"/>
        <end position="253"/>
    </location>
</feature>
<keyword evidence="3" id="KW-1185">Reference proteome</keyword>
<dbReference type="Proteomes" id="UP000001396">
    <property type="component" value="Unassembled WGS sequence"/>
</dbReference>
<feature type="compositionally biased region" description="Polar residues" evidence="1">
    <location>
        <begin position="856"/>
        <end position="878"/>
    </location>
</feature>
<gene>
    <name evidence="2" type="ORF">PPL_01241</name>
</gene>
<dbReference type="Gene3D" id="3.30.40.10">
    <property type="entry name" value="Zinc/RING finger domain, C3HC4 (zinc finger)"/>
    <property type="match status" value="1"/>
</dbReference>
<name>D3AYI1_HETP5</name>
<dbReference type="AlphaFoldDB" id="D3AYI1"/>
<feature type="compositionally biased region" description="Low complexity" evidence="1">
    <location>
        <begin position="646"/>
        <end position="680"/>
    </location>
</feature>
<dbReference type="OMA" id="KEMIHTS"/>
<feature type="region of interest" description="Disordered" evidence="1">
    <location>
        <begin position="551"/>
        <end position="632"/>
    </location>
</feature>
<feature type="region of interest" description="Disordered" evidence="1">
    <location>
        <begin position="842"/>
        <end position="916"/>
    </location>
</feature>
<evidence type="ECO:0008006" key="4">
    <source>
        <dbReference type="Google" id="ProtNLM"/>
    </source>
</evidence>
<feature type="region of interest" description="Disordered" evidence="1">
    <location>
        <begin position="645"/>
        <end position="680"/>
    </location>
</feature>
<proteinExistence type="predicted"/>
<dbReference type="InParanoid" id="D3AYI1"/>
<feature type="compositionally biased region" description="Low complexity" evidence="1">
    <location>
        <begin position="48"/>
        <end position="62"/>
    </location>
</feature>
<feature type="region of interest" description="Disordered" evidence="1">
    <location>
        <begin position="155"/>
        <end position="186"/>
    </location>
</feature>
<protein>
    <recommendedName>
        <fullName evidence="4">RING-type domain-containing protein</fullName>
    </recommendedName>
</protein>
<feature type="compositionally biased region" description="Acidic residues" evidence="1">
    <location>
        <begin position="551"/>
        <end position="561"/>
    </location>
</feature>